<keyword evidence="1" id="KW-0808">Transferase</keyword>
<comment type="function">
    <text evidence="1">Peptidoglycan polymerase that catalyzes glycan chain elongation from lipid-linked precursors.</text>
</comment>
<dbReference type="GO" id="GO:0008360">
    <property type="term" value="P:regulation of cell shape"/>
    <property type="evidence" value="ECO:0007669"/>
    <property type="project" value="UniProtKB-KW"/>
</dbReference>
<dbReference type="Pfam" id="PF00912">
    <property type="entry name" value="Transgly"/>
    <property type="match status" value="1"/>
</dbReference>
<dbReference type="PANTHER" id="PTHR30400">
    <property type="entry name" value="MONOFUNCTIONAL BIOSYNTHETIC PEPTIDOGLYCAN TRANSGLYCOSYLASE"/>
    <property type="match status" value="1"/>
</dbReference>
<feature type="compositionally biased region" description="Basic and acidic residues" evidence="2">
    <location>
        <begin position="247"/>
        <end position="281"/>
    </location>
</feature>
<dbReference type="SUPFAM" id="SSF53955">
    <property type="entry name" value="Lysozyme-like"/>
    <property type="match status" value="1"/>
</dbReference>
<dbReference type="EC" id="2.4.99.28" evidence="1"/>
<dbReference type="KEGG" id="bsto:C0V70_06670"/>
<gene>
    <name evidence="1" type="primary">mtgA</name>
    <name evidence="3" type="ORF">C0V70_06670</name>
</gene>
<keyword evidence="1" id="KW-0472">Membrane</keyword>
<comment type="pathway">
    <text evidence="1">Cell wall biogenesis; peptidoglycan biosynthesis.</text>
</comment>
<evidence type="ECO:0000313" key="3">
    <source>
        <dbReference type="EMBL" id="AUN97798.1"/>
    </source>
</evidence>
<dbReference type="GO" id="GO:0009274">
    <property type="term" value="C:peptidoglycan-based cell wall"/>
    <property type="evidence" value="ECO:0007669"/>
    <property type="project" value="InterPro"/>
</dbReference>
<keyword evidence="1" id="KW-0133">Cell shape</keyword>
<evidence type="ECO:0000256" key="1">
    <source>
        <dbReference type="HAMAP-Rule" id="MF_00766"/>
    </source>
</evidence>
<keyword evidence="1" id="KW-0328">Glycosyltransferase</keyword>
<feature type="transmembrane region" description="Helical" evidence="1">
    <location>
        <begin position="21"/>
        <end position="43"/>
    </location>
</feature>
<keyword evidence="1" id="KW-1133">Transmembrane helix</keyword>
<dbReference type="InterPro" id="IPR036950">
    <property type="entry name" value="PBP_transglycosylase"/>
</dbReference>
<name>A0A2K9NQL4_BACTC</name>
<sequence>MRDEIPETPPRPKKKGPIRRLFIWSIRLGLFFFALSIFVVLFYRFVPVAYTPLMFWRSTASIFTEEKFVGIEKKWVPITQISKSMQQSVIKAEDYKFYQHNGFDFEAIEKAMQYNKTHKKKKGASTISQQTAKNVFLWPSRSWLRKGMEAYFTVLIEFFWPKERILEVYLNVIELGKGVYGVEAAAQKFFKKPASKLNSSQAALMAAVLPNPIRFRIDKPSRYISNRQRKIMGRRAPPLVAATPVEPKAEIKQLETPEEKSKEFFSLKFDDESEAEKEKGAEAPQTESSNHSEDNNND</sequence>
<dbReference type="EMBL" id="CP025704">
    <property type="protein sequence ID" value="AUN97798.1"/>
    <property type="molecule type" value="Genomic_DNA"/>
</dbReference>
<dbReference type="InterPro" id="IPR023346">
    <property type="entry name" value="Lysozyme-like_dom_sf"/>
</dbReference>
<keyword evidence="1" id="KW-1003">Cell membrane</keyword>
<dbReference type="Proteomes" id="UP000235584">
    <property type="component" value="Chromosome"/>
</dbReference>
<accession>A0A2K9NQL4</accession>
<dbReference type="GO" id="GO:0009252">
    <property type="term" value="P:peptidoglycan biosynthetic process"/>
    <property type="evidence" value="ECO:0007669"/>
    <property type="project" value="UniProtKB-UniRule"/>
</dbReference>
<dbReference type="AlphaFoldDB" id="A0A2K9NQL4"/>
<dbReference type="InterPro" id="IPR011812">
    <property type="entry name" value="Pep_trsgly"/>
</dbReference>
<evidence type="ECO:0000256" key="2">
    <source>
        <dbReference type="SAM" id="MobiDB-lite"/>
    </source>
</evidence>
<reference evidence="3 4" key="1">
    <citation type="submission" date="2018-01" db="EMBL/GenBank/DDBJ databases">
        <title>Complete genome sequence of Bacteriovorax stolpii DSM12778.</title>
        <authorList>
            <person name="Tang B."/>
            <person name="Chang J."/>
        </authorList>
    </citation>
    <scope>NUCLEOTIDE SEQUENCE [LARGE SCALE GENOMIC DNA]</scope>
    <source>
        <strain evidence="3 4">DSM 12778</strain>
    </source>
</reference>
<dbReference type="GO" id="GO:0071555">
    <property type="term" value="P:cell wall organization"/>
    <property type="evidence" value="ECO:0007669"/>
    <property type="project" value="UniProtKB-KW"/>
</dbReference>
<keyword evidence="1" id="KW-0812">Transmembrane</keyword>
<dbReference type="InterPro" id="IPR001264">
    <property type="entry name" value="Glyco_trans_51"/>
</dbReference>
<dbReference type="NCBIfam" id="TIGR02070">
    <property type="entry name" value="mono_pep_trsgly"/>
    <property type="match status" value="1"/>
</dbReference>
<dbReference type="UniPathway" id="UPA00219"/>
<comment type="similarity">
    <text evidence="1">Belongs to the glycosyltransferase 51 family.</text>
</comment>
<dbReference type="GO" id="GO:0016763">
    <property type="term" value="F:pentosyltransferase activity"/>
    <property type="evidence" value="ECO:0007669"/>
    <property type="project" value="InterPro"/>
</dbReference>
<dbReference type="GO" id="GO:0008955">
    <property type="term" value="F:peptidoglycan glycosyltransferase activity"/>
    <property type="evidence" value="ECO:0007669"/>
    <property type="project" value="UniProtKB-UniRule"/>
</dbReference>
<comment type="subcellular location">
    <subcellularLocation>
        <location evidence="1">Cell membrane</location>
        <topology evidence="1">Single-pass membrane protein</topology>
    </subcellularLocation>
</comment>
<feature type="region of interest" description="Disordered" evidence="2">
    <location>
        <begin position="247"/>
        <end position="298"/>
    </location>
</feature>
<dbReference type="GO" id="GO:0005886">
    <property type="term" value="C:plasma membrane"/>
    <property type="evidence" value="ECO:0007669"/>
    <property type="project" value="UniProtKB-SubCell"/>
</dbReference>
<dbReference type="PANTHER" id="PTHR30400:SF0">
    <property type="entry name" value="BIOSYNTHETIC PEPTIDOGLYCAN TRANSGLYCOSYLASE"/>
    <property type="match status" value="1"/>
</dbReference>
<keyword evidence="1" id="KW-0573">Peptidoglycan synthesis</keyword>
<comment type="catalytic activity">
    <reaction evidence="1">
        <text>[GlcNAc-(1-&gt;4)-Mur2Ac(oyl-L-Ala-gamma-D-Glu-L-Lys-D-Ala-D-Ala)](n)-di-trans,octa-cis-undecaprenyl diphosphate + beta-D-GlcNAc-(1-&gt;4)-Mur2Ac(oyl-L-Ala-gamma-D-Glu-L-Lys-D-Ala-D-Ala)-di-trans,octa-cis-undecaprenyl diphosphate = [GlcNAc-(1-&gt;4)-Mur2Ac(oyl-L-Ala-gamma-D-Glu-L-Lys-D-Ala-D-Ala)](n+1)-di-trans,octa-cis-undecaprenyl diphosphate + di-trans,octa-cis-undecaprenyl diphosphate + H(+)</text>
        <dbReference type="Rhea" id="RHEA:23708"/>
        <dbReference type="Rhea" id="RHEA-COMP:9602"/>
        <dbReference type="Rhea" id="RHEA-COMP:9603"/>
        <dbReference type="ChEBI" id="CHEBI:15378"/>
        <dbReference type="ChEBI" id="CHEBI:58405"/>
        <dbReference type="ChEBI" id="CHEBI:60033"/>
        <dbReference type="ChEBI" id="CHEBI:78435"/>
        <dbReference type="EC" id="2.4.99.28"/>
    </reaction>
</comment>
<keyword evidence="4" id="KW-1185">Reference proteome</keyword>
<protein>
    <recommendedName>
        <fullName evidence="1">Biosynthetic peptidoglycan transglycosylase</fullName>
        <ecNumber evidence="1">2.4.99.28</ecNumber>
    </recommendedName>
    <alternativeName>
        <fullName evidence="1">Glycan polymerase</fullName>
    </alternativeName>
    <alternativeName>
        <fullName evidence="1">Peptidoglycan glycosyltransferase MtgA</fullName>
        <shortName evidence="1">PGT</shortName>
    </alternativeName>
</protein>
<evidence type="ECO:0000313" key="4">
    <source>
        <dbReference type="Proteomes" id="UP000235584"/>
    </source>
</evidence>
<organism evidence="3 4">
    <name type="scientific">Bacteriovorax stolpii</name>
    <name type="common">Bdellovibrio stolpii</name>
    <dbReference type="NCBI Taxonomy" id="960"/>
    <lineage>
        <taxon>Bacteria</taxon>
        <taxon>Pseudomonadati</taxon>
        <taxon>Bdellovibrionota</taxon>
        <taxon>Bacteriovoracia</taxon>
        <taxon>Bacteriovoracales</taxon>
        <taxon>Bacteriovoracaceae</taxon>
        <taxon>Bacteriovorax</taxon>
    </lineage>
</organism>
<dbReference type="Gene3D" id="1.10.3810.10">
    <property type="entry name" value="Biosynthetic peptidoglycan transglycosylase-like"/>
    <property type="match status" value="1"/>
</dbReference>
<proteinExistence type="inferred from homology"/>
<keyword evidence="1" id="KW-0961">Cell wall biogenesis/degradation</keyword>
<dbReference type="HAMAP" id="MF_00766">
    <property type="entry name" value="PGT_MtgA"/>
    <property type="match status" value="1"/>
</dbReference>
<dbReference type="RefSeq" id="WP_102243091.1">
    <property type="nucleotide sequence ID" value="NZ_CP025704.1"/>
</dbReference>